<gene>
    <name evidence="2" type="ORF">E0Y62_11785</name>
</gene>
<organism evidence="2 3">
    <name type="scientific">Cytobacillus praedii</name>
    <dbReference type="NCBI Taxonomy" id="1742358"/>
    <lineage>
        <taxon>Bacteria</taxon>
        <taxon>Bacillati</taxon>
        <taxon>Bacillota</taxon>
        <taxon>Bacilli</taxon>
        <taxon>Bacillales</taxon>
        <taxon>Bacillaceae</taxon>
        <taxon>Cytobacillus</taxon>
    </lineage>
</organism>
<reference evidence="2 3" key="1">
    <citation type="submission" date="2019-03" db="EMBL/GenBank/DDBJ databases">
        <authorList>
            <person name="Jensen L."/>
            <person name="Storgaard J."/>
            <person name="Sulaj E."/>
            <person name="Schramm A."/>
            <person name="Marshall I.P.G."/>
        </authorList>
    </citation>
    <scope>NUCLEOTIDE SEQUENCE [LARGE SCALE GENOMIC DNA]</scope>
    <source>
        <strain evidence="2 3">2017H2G3</strain>
    </source>
</reference>
<evidence type="ECO:0000259" key="1">
    <source>
        <dbReference type="PROSITE" id="PS50965"/>
    </source>
</evidence>
<feature type="domain" description="NERD" evidence="1">
    <location>
        <begin position="37"/>
        <end position="149"/>
    </location>
</feature>
<dbReference type="AlphaFoldDB" id="A0A4R1B1Z7"/>
<sequence length="303" mass="35459">MIIKHRKESEELTIFNVLNRRMTLSNKDRQYYFGIKKGYEGEVMFDEFTEKLISDFYILNDLLFKVNNTLFQIDSLIIISGKIYFFEVKNFEGDYLYNADLDSLYKLPNKEYSNPLHQIKRSESLLRQLLQNNGYNLSIEANIVFINPEFTLYQAPLNKHFILPTQVKSFIQKLNAVQISNNDESSHLASKLVSLHIKKSPYTHLPEYKFEQLKKGVNCSFCYSFSISVRGQVCTCGSCGYEESVETAVVRAIKELMLLFPDLKVTNSVVMEWCRIVNCRKRISRILTRNFKAVGNSRWTFYK</sequence>
<dbReference type="PROSITE" id="PS50965">
    <property type="entry name" value="NERD"/>
    <property type="match status" value="1"/>
</dbReference>
<dbReference type="OrthoDB" id="2164794at2"/>
<protein>
    <submittedName>
        <fullName evidence="2">NERD domain-containing protein</fullName>
    </submittedName>
</protein>
<comment type="caution">
    <text evidence="2">The sequence shown here is derived from an EMBL/GenBank/DDBJ whole genome shotgun (WGS) entry which is preliminary data.</text>
</comment>
<dbReference type="EMBL" id="SJTH01000011">
    <property type="protein sequence ID" value="TCJ04114.1"/>
    <property type="molecule type" value="Genomic_DNA"/>
</dbReference>
<name>A0A4R1B1Z7_9BACI</name>
<dbReference type="Proteomes" id="UP000293846">
    <property type="component" value="Unassembled WGS sequence"/>
</dbReference>
<accession>A0A4R1B1Z7</accession>
<dbReference type="RefSeq" id="WP_131236942.1">
    <property type="nucleotide sequence ID" value="NZ_SJTH01000011.1"/>
</dbReference>
<proteinExistence type="predicted"/>
<evidence type="ECO:0000313" key="2">
    <source>
        <dbReference type="EMBL" id="TCJ04114.1"/>
    </source>
</evidence>
<evidence type="ECO:0000313" key="3">
    <source>
        <dbReference type="Proteomes" id="UP000293846"/>
    </source>
</evidence>
<keyword evidence="3" id="KW-1185">Reference proteome</keyword>
<dbReference type="InterPro" id="IPR011528">
    <property type="entry name" value="NERD"/>
</dbReference>
<dbReference type="Pfam" id="PF08378">
    <property type="entry name" value="NERD"/>
    <property type="match status" value="1"/>
</dbReference>